<dbReference type="Pfam" id="PF04134">
    <property type="entry name" value="DCC1-like"/>
    <property type="match status" value="1"/>
</dbReference>
<evidence type="ECO:0000313" key="2">
    <source>
        <dbReference type="Proteomes" id="UP000242757"/>
    </source>
</evidence>
<reference evidence="1 2" key="1">
    <citation type="submission" date="2017-08" db="EMBL/GenBank/DDBJ databases">
        <title>A Genome Sequence of Oceanimonas doudoroffii ATCC 27123T.</title>
        <authorList>
            <person name="Brennan M.A."/>
            <person name="Maclea K.S."/>
            <person name="Mcclelland W.D."/>
            <person name="Trachtenberg A.M."/>
        </authorList>
    </citation>
    <scope>NUCLEOTIDE SEQUENCE [LARGE SCALE GENOMIC DNA]</scope>
    <source>
        <strain evidence="1 2">ATCC 27123</strain>
    </source>
</reference>
<sequence>MISAAEQGPILLFDGVCNLCTGSVRFVIEHDPGKQFRFASLQSPVAQQLLARYGIKAAANLSSVVLIDEQGVWLRSTAALRTAGRLSAPWPLLKVLLLVPRPLRDRVYDMIGARRYRWFGRTEHCWVPAEDVSERFLDQ</sequence>
<dbReference type="EMBL" id="NBIM01000001">
    <property type="protein sequence ID" value="OXY82747.1"/>
    <property type="molecule type" value="Genomic_DNA"/>
</dbReference>
<organism evidence="1 2">
    <name type="scientific">Oceanimonas doudoroffii</name>
    <dbReference type="NCBI Taxonomy" id="84158"/>
    <lineage>
        <taxon>Bacteria</taxon>
        <taxon>Pseudomonadati</taxon>
        <taxon>Pseudomonadota</taxon>
        <taxon>Gammaproteobacteria</taxon>
        <taxon>Aeromonadales</taxon>
        <taxon>Aeromonadaceae</taxon>
        <taxon>Oceanimonas</taxon>
    </lineage>
</organism>
<protein>
    <recommendedName>
        <fullName evidence="3">Thiol-disulfide oxidoreductase</fullName>
    </recommendedName>
</protein>
<dbReference type="GO" id="GO:0015035">
    <property type="term" value="F:protein-disulfide reductase activity"/>
    <property type="evidence" value="ECO:0007669"/>
    <property type="project" value="InterPro"/>
</dbReference>
<dbReference type="InterPro" id="IPR007263">
    <property type="entry name" value="DCC1-like"/>
</dbReference>
<dbReference type="RefSeq" id="WP_094199525.1">
    <property type="nucleotide sequence ID" value="NZ_NBIM01000001.1"/>
</dbReference>
<keyword evidence="2" id="KW-1185">Reference proteome</keyword>
<accession>A0A233RH83</accession>
<name>A0A233RH83_9GAMM</name>
<dbReference type="PANTHER" id="PTHR33639">
    <property type="entry name" value="THIOL-DISULFIDE OXIDOREDUCTASE DCC"/>
    <property type="match status" value="1"/>
</dbReference>
<evidence type="ECO:0008006" key="3">
    <source>
        <dbReference type="Google" id="ProtNLM"/>
    </source>
</evidence>
<dbReference type="AlphaFoldDB" id="A0A233RH83"/>
<dbReference type="InterPro" id="IPR052927">
    <property type="entry name" value="DCC_oxidoreductase"/>
</dbReference>
<dbReference type="Proteomes" id="UP000242757">
    <property type="component" value="Unassembled WGS sequence"/>
</dbReference>
<evidence type="ECO:0000313" key="1">
    <source>
        <dbReference type="EMBL" id="OXY82747.1"/>
    </source>
</evidence>
<proteinExistence type="predicted"/>
<gene>
    <name evidence="1" type="ORF">B6S08_04330</name>
</gene>
<comment type="caution">
    <text evidence="1">The sequence shown here is derived from an EMBL/GenBank/DDBJ whole genome shotgun (WGS) entry which is preliminary data.</text>
</comment>
<dbReference type="OrthoDB" id="9785438at2"/>
<dbReference type="PANTHER" id="PTHR33639:SF2">
    <property type="entry name" value="DUF393 DOMAIN-CONTAINING PROTEIN"/>
    <property type="match status" value="1"/>
</dbReference>